<sequence>MTAPPSVARDALLAVVCGVALLTLLAVTESLSLLVRPGSAAAGIAAALAVEALFVADTPAGDLWERPAVQAGSVVALAAGGVVAVAVGGRWFVAAACWGVATYFVLLALVLTGVWNPTAS</sequence>
<organism evidence="2 3">
    <name type="scientific">Halosimplex aquaticum</name>
    <dbReference type="NCBI Taxonomy" id="3026162"/>
    <lineage>
        <taxon>Archaea</taxon>
        <taxon>Methanobacteriati</taxon>
        <taxon>Methanobacteriota</taxon>
        <taxon>Stenosarchaea group</taxon>
        <taxon>Halobacteria</taxon>
        <taxon>Halobacteriales</taxon>
        <taxon>Haloarculaceae</taxon>
        <taxon>Halosimplex</taxon>
    </lineage>
</organism>
<feature type="transmembrane region" description="Helical" evidence="1">
    <location>
        <begin position="36"/>
        <end position="56"/>
    </location>
</feature>
<evidence type="ECO:0000313" key="3">
    <source>
        <dbReference type="Proteomes" id="UP001596432"/>
    </source>
</evidence>
<dbReference type="GeneID" id="78819269"/>
<comment type="caution">
    <text evidence="2">The sequence shown here is derived from an EMBL/GenBank/DDBJ whole genome shotgun (WGS) entry which is preliminary data.</text>
</comment>
<dbReference type="AlphaFoldDB" id="A0ABD5XWQ8"/>
<keyword evidence="1" id="KW-1133">Transmembrane helix</keyword>
<proteinExistence type="predicted"/>
<keyword evidence="3" id="KW-1185">Reference proteome</keyword>
<gene>
    <name evidence="2" type="ORF">ACFQMA_04110</name>
</gene>
<keyword evidence="1" id="KW-0472">Membrane</keyword>
<name>A0ABD5XWQ8_9EURY</name>
<reference evidence="2 3" key="1">
    <citation type="journal article" date="2019" name="Int. J. Syst. Evol. Microbiol.">
        <title>The Global Catalogue of Microorganisms (GCM) 10K type strain sequencing project: providing services to taxonomists for standard genome sequencing and annotation.</title>
        <authorList>
            <consortium name="The Broad Institute Genomics Platform"/>
            <consortium name="The Broad Institute Genome Sequencing Center for Infectious Disease"/>
            <person name="Wu L."/>
            <person name="Ma J."/>
        </authorList>
    </citation>
    <scope>NUCLEOTIDE SEQUENCE [LARGE SCALE GENOMIC DNA]</scope>
    <source>
        <strain evidence="2 3">XZYJT29</strain>
    </source>
</reference>
<evidence type="ECO:0000256" key="1">
    <source>
        <dbReference type="SAM" id="Phobius"/>
    </source>
</evidence>
<keyword evidence="1" id="KW-0812">Transmembrane</keyword>
<dbReference type="Proteomes" id="UP001596432">
    <property type="component" value="Unassembled WGS sequence"/>
</dbReference>
<feature type="transmembrane region" description="Helical" evidence="1">
    <location>
        <begin position="93"/>
        <end position="115"/>
    </location>
</feature>
<dbReference type="RefSeq" id="WP_274324623.1">
    <property type="nucleotide sequence ID" value="NZ_CP118158.1"/>
</dbReference>
<accession>A0ABD5XWQ8</accession>
<evidence type="ECO:0000313" key="2">
    <source>
        <dbReference type="EMBL" id="MFC7139021.1"/>
    </source>
</evidence>
<feature type="transmembrane region" description="Helical" evidence="1">
    <location>
        <begin position="68"/>
        <end position="87"/>
    </location>
</feature>
<protein>
    <submittedName>
        <fullName evidence="2">Uncharacterized protein</fullName>
    </submittedName>
</protein>
<dbReference type="EMBL" id="JBHTAS010000001">
    <property type="protein sequence ID" value="MFC7139021.1"/>
    <property type="molecule type" value="Genomic_DNA"/>
</dbReference>